<dbReference type="InterPro" id="IPR008319">
    <property type="entry name" value="GyrI-like_CCH_Lin2189-like"/>
</dbReference>
<dbReference type="PIRSF" id="PIRSF031644">
    <property type="entry name" value="UCP031644"/>
    <property type="match status" value="1"/>
</dbReference>
<reference evidence="2 3" key="1">
    <citation type="journal article" date="2021" name="Int. J. Syst. Evol. Microbiol.">
        <title>Clostridium zeae sp. nov., isolated from corn silage.</title>
        <authorList>
            <person name="Kobayashi H."/>
            <person name="Tanizawa Y."/>
            <person name="Yagura M."/>
            <person name="Sakamoto M."/>
            <person name="Ohkuma M."/>
            <person name="Tohno M."/>
        </authorList>
    </citation>
    <scope>NUCLEOTIDE SEQUENCE [LARGE SCALE GENOMIC DNA]</scope>
    <source>
        <strain evidence="2 3">CSC2</strain>
    </source>
</reference>
<accession>A0ABQ1E5P7</accession>
<feature type="domain" description="GyrI-like small molecule binding" evidence="1">
    <location>
        <begin position="18"/>
        <end position="199"/>
    </location>
</feature>
<dbReference type="Proteomes" id="UP000663802">
    <property type="component" value="Unassembled WGS sequence"/>
</dbReference>
<dbReference type="RefSeq" id="WP_206868015.1">
    <property type="nucleotide sequence ID" value="NZ_BMBA01000001.1"/>
</dbReference>
<gene>
    <name evidence="2" type="ORF">CSC2_05470</name>
</gene>
<dbReference type="SUPFAM" id="SSF55136">
    <property type="entry name" value="Probable bacterial effector-binding domain"/>
    <property type="match status" value="1"/>
</dbReference>
<protein>
    <recommendedName>
        <fullName evidence="1">GyrI-like small molecule binding domain-containing protein</fullName>
    </recommendedName>
</protein>
<comment type="caution">
    <text evidence="2">The sequence shown here is derived from an EMBL/GenBank/DDBJ whole genome shotgun (WGS) entry which is preliminary data.</text>
</comment>
<name>A0ABQ1E5P7_9CLOT</name>
<evidence type="ECO:0000313" key="3">
    <source>
        <dbReference type="Proteomes" id="UP000663802"/>
    </source>
</evidence>
<proteinExistence type="predicted"/>
<keyword evidence="3" id="KW-1185">Reference proteome</keyword>
<dbReference type="InterPro" id="IPR029442">
    <property type="entry name" value="GyrI-like"/>
</dbReference>
<dbReference type="InterPro" id="IPR011256">
    <property type="entry name" value="Reg_factor_effector_dom_sf"/>
</dbReference>
<dbReference type="EMBL" id="BMBA01000001">
    <property type="protein sequence ID" value="GFZ30021.1"/>
    <property type="molecule type" value="Genomic_DNA"/>
</dbReference>
<dbReference type="Gene3D" id="3.20.80.10">
    <property type="entry name" value="Regulatory factor, effector binding domain"/>
    <property type="match status" value="1"/>
</dbReference>
<dbReference type="Pfam" id="PF06445">
    <property type="entry name" value="GyrI-like"/>
    <property type="match status" value="1"/>
</dbReference>
<evidence type="ECO:0000313" key="2">
    <source>
        <dbReference type="EMBL" id="GFZ30021.1"/>
    </source>
</evidence>
<evidence type="ECO:0000259" key="1">
    <source>
        <dbReference type="Pfam" id="PF06445"/>
    </source>
</evidence>
<organism evidence="2 3">
    <name type="scientific">Clostridium zeae</name>
    <dbReference type="NCBI Taxonomy" id="2759022"/>
    <lineage>
        <taxon>Bacteria</taxon>
        <taxon>Bacillati</taxon>
        <taxon>Bacillota</taxon>
        <taxon>Clostridia</taxon>
        <taxon>Eubacteriales</taxon>
        <taxon>Clostridiaceae</taxon>
        <taxon>Clostridium</taxon>
    </lineage>
</organism>
<sequence>MKHEWKKQEKNLYLPKNKPDLVTVPKQKFFMIRGKGNPNDEDFAERIGVLYSLAYAVRMMPKQGYTPEGYFEYTVYPLEGIWDLTEEGRKSDTLNKDELLYTIMIRQPDFVTEEVVKKAFENVKKKKPHPLLEDVTFETMEDGLSVQMIHMGSYDDEPQSFEQMKEFIKENDLEITTLEHREIYISDARKTEKSKLKTVLRYRVHHI</sequence>